<reference evidence="1 2" key="1">
    <citation type="submission" date="2020-10" db="EMBL/GenBank/DDBJ databases">
        <authorList>
            <person name="Castelo-Branco R."/>
            <person name="Eusebio N."/>
            <person name="Adriana R."/>
            <person name="Vieira A."/>
            <person name="Brugerolle De Fraissinette N."/>
            <person name="Rezende De Castro R."/>
            <person name="Schneider M.P."/>
            <person name="Vasconcelos V."/>
            <person name="Leao P.N."/>
        </authorList>
    </citation>
    <scope>NUCLEOTIDE SEQUENCE [LARGE SCALE GENOMIC DNA]</scope>
    <source>
        <strain evidence="1 2">LEGE 06226</strain>
    </source>
</reference>
<proteinExistence type="predicted"/>
<evidence type="ECO:0000313" key="1">
    <source>
        <dbReference type="EMBL" id="MBE9144608.1"/>
    </source>
</evidence>
<accession>A0ABR9UDR6</accession>
<evidence type="ECO:0000313" key="2">
    <source>
        <dbReference type="Proteomes" id="UP000640725"/>
    </source>
</evidence>
<comment type="caution">
    <text evidence="1">The sequence shown here is derived from an EMBL/GenBank/DDBJ whole genome shotgun (WGS) entry which is preliminary data.</text>
</comment>
<dbReference type="RefSeq" id="WP_193870069.1">
    <property type="nucleotide sequence ID" value="NZ_JADEWU010000036.1"/>
</dbReference>
<gene>
    <name evidence="1" type="ORF">IQ236_15465</name>
</gene>
<organism evidence="1 2">
    <name type="scientific">Planktothrix mougeotii LEGE 06226</name>
    <dbReference type="NCBI Taxonomy" id="1828728"/>
    <lineage>
        <taxon>Bacteria</taxon>
        <taxon>Bacillati</taxon>
        <taxon>Cyanobacteriota</taxon>
        <taxon>Cyanophyceae</taxon>
        <taxon>Oscillatoriophycideae</taxon>
        <taxon>Oscillatoriales</taxon>
        <taxon>Microcoleaceae</taxon>
        <taxon>Planktothrix</taxon>
    </lineage>
</organism>
<dbReference type="Proteomes" id="UP000640725">
    <property type="component" value="Unassembled WGS sequence"/>
</dbReference>
<name>A0ABR9UDR6_9CYAN</name>
<sequence length="75" mass="8889">MDDSDLGIEEQFWLSDAESMARMITDKMGVIESYHQPSEYAFELTPSELRSPLFRLAFLSKWKMKFRLKLFHKPS</sequence>
<keyword evidence="2" id="KW-1185">Reference proteome</keyword>
<protein>
    <submittedName>
        <fullName evidence="1">Uncharacterized protein</fullName>
    </submittedName>
</protein>
<dbReference type="EMBL" id="JADEWU010000036">
    <property type="protein sequence ID" value="MBE9144608.1"/>
    <property type="molecule type" value="Genomic_DNA"/>
</dbReference>